<protein>
    <submittedName>
        <fullName evidence="3">Sucrose-phosphate synthase-like protein, putative</fullName>
    </submittedName>
</protein>
<sequence length="547" mass="60962">MICFDNREFFFFAAWVSCKPMNMHASDRFLLLFVLELVCKKPATILFARCKTVITHSLLHTGITHMSNTWQIFCLGTNNWQGGGEFAPGSGILHEGHHESLRALPNVTGCFSMWPSRNQRSNPDRKDYRVFALEHDIPICESISPVSSYRWHSMSEEEFNAYRTRLANEVEAFINETETETGIAFNLFIAHHSFVNPTVMVEINRRRTSAGKPRVPVVVFAHGTALKMYQNELKKSDEYPLRFYPWIQQQKIFDASAGNVDGVFVIAHAQHAIFNSLFPEFDATRVVVAPNGYNQKIFHKVVDATPATVFVKESLPAKYYASIAEELAEQGAETVANVTSTQANGIPTAKFDRLILFTGKFADWKRLDVMLKAAAKYRAAGLEKGISIGTLIAGGGPPEDELLYKRLAYVELKAAEHVFFLGPLGQDLLTRVNTVVDLGVFPSKDEPFGLVFIECMACGTPVLGARSGGPIDFVTDAVGALIEEHADHDVLAQRFADKVVEVTVEQNWKVTKGADCVKYAMENFSLKAQCAQILDSVWTTFLGKAKL</sequence>
<name>A0A0S4JKT8_BODSA</name>
<keyword evidence="1" id="KW-0808">Transferase</keyword>
<dbReference type="OMA" id="FPMKYYD"/>
<organism evidence="3 4">
    <name type="scientific">Bodo saltans</name>
    <name type="common">Flagellated protozoan</name>
    <dbReference type="NCBI Taxonomy" id="75058"/>
    <lineage>
        <taxon>Eukaryota</taxon>
        <taxon>Discoba</taxon>
        <taxon>Euglenozoa</taxon>
        <taxon>Kinetoplastea</taxon>
        <taxon>Metakinetoplastina</taxon>
        <taxon>Eubodonida</taxon>
        <taxon>Bodonidae</taxon>
        <taxon>Bodo</taxon>
    </lineage>
</organism>
<dbReference type="PANTHER" id="PTHR45947:SF3">
    <property type="entry name" value="SULFOQUINOVOSYL TRANSFERASE SQD2"/>
    <property type="match status" value="1"/>
</dbReference>
<dbReference type="OrthoDB" id="448893at2759"/>
<proteinExistence type="predicted"/>
<dbReference type="Gene3D" id="3.40.50.2000">
    <property type="entry name" value="Glycogen Phosphorylase B"/>
    <property type="match status" value="2"/>
</dbReference>
<evidence type="ECO:0000259" key="2">
    <source>
        <dbReference type="Pfam" id="PF00534"/>
    </source>
</evidence>
<dbReference type="InterPro" id="IPR001296">
    <property type="entry name" value="Glyco_trans_1"/>
</dbReference>
<accession>A0A0S4JKT8</accession>
<dbReference type="EMBL" id="CYKH01001751">
    <property type="protein sequence ID" value="CUG89602.1"/>
    <property type="molecule type" value="Genomic_DNA"/>
</dbReference>
<evidence type="ECO:0000313" key="3">
    <source>
        <dbReference type="EMBL" id="CUG89602.1"/>
    </source>
</evidence>
<evidence type="ECO:0000313" key="4">
    <source>
        <dbReference type="Proteomes" id="UP000051952"/>
    </source>
</evidence>
<dbReference type="GO" id="GO:0016757">
    <property type="term" value="F:glycosyltransferase activity"/>
    <property type="evidence" value="ECO:0007669"/>
    <property type="project" value="UniProtKB-KW"/>
</dbReference>
<keyword evidence="4" id="KW-1185">Reference proteome</keyword>
<dbReference type="Pfam" id="PF00534">
    <property type="entry name" value="Glycos_transf_1"/>
    <property type="match status" value="1"/>
</dbReference>
<keyword evidence="1" id="KW-0328">Glycosyltransferase</keyword>
<dbReference type="SUPFAM" id="SSF53756">
    <property type="entry name" value="UDP-Glycosyltransferase/glycogen phosphorylase"/>
    <property type="match status" value="1"/>
</dbReference>
<dbReference type="Proteomes" id="UP000051952">
    <property type="component" value="Unassembled WGS sequence"/>
</dbReference>
<dbReference type="AlphaFoldDB" id="A0A0S4JKT8"/>
<dbReference type="PANTHER" id="PTHR45947">
    <property type="entry name" value="SULFOQUINOVOSYL TRANSFERASE SQD2"/>
    <property type="match status" value="1"/>
</dbReference>
<gene>
    <name evidence="3" type="ORF">BSAL_22280</name>
</gene>
<dbReference type="InterPro" id="IPR050194">
    <property type="entry name" value="Glycosyltransferase_grp1"/>
</dbReference>
<evidence type="ECO:0000256" key="1">
    <source>
        <dbReference type="ARBA" id="ARBA00022676"/>
    </source>
</evidence>
<feature type="domain" description="Glycosyl transferase family 1" evidence="2">
    <location>
        <begin position="352"/>
        <end position="496"/>
    </location>
</feature>
<dbReference type="VEuPathDB" id="TriTrypDB:BSAL_22280"/>
<reference evidence="4" key="1">
    <citation type="submission" date="2015-09" db="EMBL/GenBank/DDBJ databases">
        <authorList>
            <consortium name="Pathogen Informatics"/>
        </authorList>
    </citation>
    <scope>NUCLEOTIDE SEQUENCE [LARGE SCALE GENOMIC DNA]</scope>
    <source>
        <strain evidence="4">Lake Konstanz</strain>
    </source>
</reference>